<dbReference type="GO" id="GO:0004056">
    <property type="term" value="F:argininosuccinate lyase activity"/>
    <property type="evidence" value="ECO:0007669"/>
    <property type="project" value="InterPro"/>
</dbReference>
<dbReference type="GO" id="GO:0005829">
    <property type="term" value="C:cytosol"/>
    <property type="evidence" value="ECO:0007669"/>
    <property type="project" value="TreeGrafter"/>
</dbReference>
<protein>
    <recommendedName>
        <fullName evidence="1">Fumarate lyase N-terminal domain-containing protein</fullName>
    </recommendedName>
</protein>
<evidence type="ECO:0000313" key="3">
    <source>
        <dbReference type="Proteomes" id="UP000694388"/>
    </source>
</evidence>
<dbReference type="Proteomes" id="UP000694388">
    <property type="component" value="Unplaced"/>
</dbReference>
<dbReference type="Pfam" id="PF00206">
    <property type="entry name" value="Lyase_1"/>
    <property type="match status" value="1"/>
</dbReference>
<dbReference type="PANTHER" id="PTHR43814">
    <property type="entry name" value="ARGININOSUCCINATE LYASE"/>
    <property type="match status" value="1"/>
</dbReference>
<proteinExistence type="predicted"/>
<dbReference type="Gene3D" id="1.10.275.10">
    <property type="entry name" value="Fumarase/aspartase (N-terminal domain)"/>
    <property type="match status" value="1"/>
</dbReference>
<feature type="domain" description="Fumarate lyase N-terminal" evidence="1">
    <location>
        <begin position="16"/>
        <end position="117"/>
    </location>
</feature>
<evidence type="ECO:0000259" key="1">
    <source>
        <dbReference type="Pfam" id="PF00206"/>
    </source>
</evidence>
<dbReference type="GO" id="GO:0042450">
    <property type="term" value="P:L-arginine biosynthetic process via ornithine"/>
    <property type="evidence" value="ECO:0007669"/>
    <property type="project" value="InterPro"/>
</dbReference>
<dbReference type="Ensembl" id="ENSEBUT00000005654.1">
    <property type="protein sequence ID" value="ENSEBUP00000005216.1"/>
    <property type="gene ID" value="ENSEBUG00000003568.1"/>
</dbReference>
<dbReference type="SUPFAM" id="SSF48557">
    <property type="entry name" value="L-aspartase-like"/>
    <property type="match status" value="1"/>
</dbReference>
<dbReference type="InterPro" id="IPR009049">
    <property type="entry name" value="Argininosuccinate_lyase"/>
</dbReference>
<dbReference type="GeneTree" id="ENSGT01020000230584"/>
<organism evidence="2 3">
    <name type="scientific">Eptatretus burgeri</name>
    <name type="common">Inshore hagfish</name>
    <dbReference type="NCBI Taxonomy" id="7764"/>
    <lineage>
        <taxon>Eukaryota</taxon>
        <taxon>Metazoa</taxon>
        <taxon>Chordata</taxon>
        <taxon>Craniata</taxon>
        <taxon>Vertebrata</taxon>
        <taxon>Cyclostomata</taxon>
        <taxon>Myxini</taxon>
        <taxon>Myxiniformes</taxon>
        <taxon>Myxinidae</taxon>
        <taxon>Eptatretinae</taxon>
        <taxon>Eptatretus</taxon>
    </lineage>
</organism>
<reference evidence="2" key="1">
    <citation type="submission" date="2025-08" db="UniProtKB">
        <authorList>
            <consortium name="Ensembl"/>
        </authorList>
    </citation>
    <scope>IDENTIFICATION</scope>
</reference>
<name>A0A8C4NE13_EPTBU</name>
<reference evidence="2" key="2">
    <citation type="submission" date="2025-09" db="UniProtKB">
        <authorList>
            <consortium name="Ensembl"/>
        </authorList>
    </citation>
    <scope>IDENTIFICATION</scope>
</reference>
<evidence type="ECO:0000313" key="2">
    <source>
        <dbReference type="Ensembl" id="ENSEBUP00000005216.1"/>
    </source>
</evidence>
<dbReference type="InterPro" id="IPR024083">
    <property type="entry name" value="Fumarase/histidase_N"/>
</dbReference>
<sequence>MCPTFYLQTISRLWGGRFSGEPNAVAEHFCSSLRHDRRLWAADLQGSQAYARALARCGLLTAQQLDMIERGLEKVQTAELPHDEDIHSINERRLKEVIGEVAGMLHTGRSRNDQVGMQSLSLTCHTPHHFGIKMCRTLNNLV</sequence>
<keyword evidence="3" id="KW-1185">Reference proteome</keyword>
<dbReference type="AlphaFoldDB" id="A0A8C4NE13"/>
<dbReference type="InterPro" id="IPR022761">
    <property type="entry name" value="Fumarate_lyase_N"/>
</dbReference>
<dbReference type="InterPro" id="IPR008948">
    <property type="entry name" value="L-Aspartase-like"/>
</dbReference>
<dbReference type="PANTHER" id="PTHR43814:SF1">
    <property type="entry name" value="ARGININOSUCCINATE LYASE"/>
    <property type="match status" value="1"/>
</dbReference>
<accession>A0A8C4NE13</accession>